<proteinExistence type="predicted"/>
<name>A0A816AJV9_ADIRI</name>
<organism evidence="5 6">
    <name type="scientific">Adineta ricciae</name>
    <name type="common">Rotifer</name>
    <dbReference type="NCBI Taxonomy" id="249248"/>
    <lineage>
        <taxon>Eukaryota</taxon>
        <taxon>Metazoa</taxon>
        <taxon>Spiralia</taxon>
        <taxon>Gnathifera</taxon>
        <taxon>Rotifera</taxon>
        <taxon>Eurotatoria</taxon>
        <taxon>Bdelloidea</taxon>
        <taxon>Adinetida</taxon>
        <taxon>Adinetidae</taxon>
        <taxon>Adineta</taxon>
    </lineage>
</organism>
<evidence type="ECO:0000256" key="1">
    <source>
        <dbReference type="SAM" id="MobiDB-lite"/>
    </source>
</evidence>
<keyword evidence="3" id="KW-0732">Signal</keyword>
<evidence type="ECO:0000256" key="3">
    <source>
        <dbReference type="SAM" id="SignalP"/>
    </source>
</evidence>
<sequence length="481" mass="56010">MRFVLFLLFISQSINTIKLNNQKKQFVTLIKRDVHSSSTQNLNRHTRTYETNDVIVIDTFDFKLIETLFPTKSIDKSQLAVRQHTTWLVGHISSDDYQQLARFDSTRNRFIVNQNENLFCRIHETTGELTLLNNNDENLLHNEIILHAESGLGPDDAILHDIYRFIRLLPTTRMYIRFVSSFTSDFCFHSYTVHCTSDITISLNETLDIVCSIDYEYAMYNDLENYQPQINLTFYLKENHSLYTSIISEELDEMNDLSADQNRRLNWTRSIKHTIESIDDKETSREYICMITPDVSPNKYQICRTKIHIRHDNSSTVRVTRPNQLDLIDILIIILITISCLLFVTSLILYLMARKSRKTRRLQIQPEILNKTLALPIGTKPTLVLNNNETSLFSPQQQQSLANHRHKPGCPQYIPSPENNLLSSDLFTHTTIDNMTKIILPDIPETTDLFDNQTYIHLYLPSKPDTTQRQNQSLEKTQVSS</sequence>
<evidence type="ECO:0000313" key="6">
    <source>
        <dbReference type="Proteomes" id="UP000663828"/>
    </source>
</evidence>
<feature type="compositionally biased region" description="Polar residues" evidence="1">
    <location>
        <begin position="464"/>
        <end position="481"/>
    </location>
</feature>
<dbReference type="Proteomes" id="UP000663852">
    <property type="component" value="Unassembled WGS sequence"/>
</dbReference>
<dbReference type="OrthoDB" id="10027926at2759"/>
<keyword evidence="2" id="KW-1133">Transmembrane helix</keyword>
<protein>
    <submittedName>
        <fullName evidence="5">Uncharacterized protein</fullName>
    </submittedName>
</protein>
<gene>
    <name evidence="4" type="ORF">EDS130_LOCUS36971</name>
    <name evidence="5" type="ORF">XAT740_LOCUS47095</name>
</gene>
<dbReference type="AlphaFoldDB" id="A0A816AJV9"/>
<comment type="caution">
    <text evidence="5">The sequence shown here is derived from an EMBL/GenBank/DDBJ whole genome shotgun (WGS) entry which is preliminary data.</text>
</comment>
<evidence type="ECO:0000313" key="4">
    <source>
        <dbReference type="EMBL" id="CAF1414318.1"/>
    </source>
</evidence>
<dbReference type="EMBL" id="CAJNOJ010000354">
    <property type="protein sequence ID" value="CAF1414318.1"/>
    <property type="molecule type" value="Genomic_DNA"/>
</dbReference>
<keyword evidence="2" id="KW-0812">Transmembrane</keyword>
<evidence type="ECO:0000256" key="2">
    <source>
        <dbReference type="SAM" id="Phobius"/>
    </source>
</evidence>
<feature type="transmembrane region" description="Helical" evidence="2">
    <location>
        <begin position="330"/>
        <end position="353"/>
    </location>
</feature>
<feature type="signal peptide" evidence="3">
    <location>
        <begin position="1"/>
        <end position="16"/>
    </location>
</feature>
<keyword evidence="6" id="KW-1185">Reference proteome</keyword>
<keyword evidence="2" id="KW-0472">Membrane</keyword>
<dbReference type="EMBL" id="CAJNOR010006457">
    <property type="protein sequence ID" value="CAF1595894.1"/>
    <property type="molecule type" value="Genomic_DNA"/>
</dbReference>
<reference evidence="5" key="1">
    <citation type="submission" date="2021-02" db="EMBL/GenBank/DDBJ databases">
        <authorList>
            <person name="Nowell W R."/>
        </authorList>
    </citation>
    <scope>NUCLEOTIDE SEQUENCE</scope>
</reference>
<dbReference type="Proteomes" id="UP000663828">
    <property type="component" value="Unassembled WGS sequence"/>
</dbReference>
<accession>A0A816AJV9</accession>
<feature type="region of interest" description="Disordered" evidence="1">
    <location>
        <begin position="462"/>
        <end position="481"/>
    </location>
</feature>
<evidence type="ECO:0000313" key="5">
    <source>
        <dbReference type="EMBL" id="CAF1595894.1"/>
    </source>
</evidence>
<feature type="chain" id="PRO_5036412625" evidence="3">
    <location>
        <begin position="17"/>
        <end position="481"/>
    </location>
</feature>